<evidence type="ECO:0000313" key="12">
    <source>
        <dbReference type="RefSeq" id="XP_050559238.1"/>
    </source>
</evidence>
<dbReference type="Pfam" id="PF18436">
    <property type="entry name" value="HECW1_helix"/>
    <property type="match status" value="1"/>
</dbReference>
<feature type="compositionally biased region" description="Low complexity" evidence="8">
    <location>
        <begin position="943"/>
        <end position="961"/>
    </location>
</feature>
<evidence type="ECO:0000256" key="6">
    <source>
        <dbReference type="ARBA" id="ARBA00022786"/>
    </source>
</evidence>
<dbReference type="OrthoDB" id="5987976at2759"/>
<dbReference type="CDD" id="cd00201">
    <property type="entry name" value="WW"/>
    <property type="match status" value="2"/>
</dbReference>
<dbReference type="GO" id="GO:0006511">
    <property type="term" value="P:ubiquitin-dependent protein catabolic process"/>
    <property type="evidence" value="ECO:0007669"/>
    <property type="project" value="TreeGrafter"/>
</dbReference>
<feature type="compositionally biased region" description="Low complexity" evidence="8">
    <location>
        <begin position="625"/>
        <end position="641"/>
    </location>
</feature>
<feature type="region of interest" description="Disordered" evidence="8">
    <location>
        <begin position="1070"/>
        <end position="1107"/>
    </location>
</feature>
<proteinExistence type="predicted"/>
<name>A0A9R0E5A2_SPOFR</name>
<dbReference type="PROSITE" id="PS50237">
    <property type="entry name" value="HECT"/>
    <property type="match status" value="1"/>
</dbReference>
<dbReference type="GO" id="GO:0009966">
    <property type="term" value="P:regulation of signal transduction"/>
    <property type="evidence" value="ECO:0007669"/>
    <property type="project" value="UniProtKB-ARBA"/>
</dbReference>
<dbReference type="EC" id="2.3.2.26" evidence="3"/>
<dbReference type="SMART" id="SM00119">
    <property type="entry name" value="HECTc"/>
    <property type="match status" value="1"/>
</dbReference>
<feature type="region of interest" description="Disordered" evidence="8">
    <location>
        <begin position="1"/>
        <end position="42"/>
    </location>
</feature>
<dbReference type="InterPro" id="IPR001202">
    <property type="entry name" value="WW_dom"/>
</dbReference>
<evidence type="ECO:0000256" key="2">
    <source>
        <dbReference type="ARBA" id="ARBA00004906"/>
    </source>
</evidence>
<dbReference type="Gene3D" id="3.30.2160.10">
    <property type="entry name" value="Hect, E3 ligase catalytic domain"/>
    <property type="match status" value="1"/>
</dbReference>
<evidence type="ECO:0000259" key="10">
    <source>
        <dbReference type="PROSITE" id="PS50237"/>
    </source>
</evidence>
<feature type="region of interest" description="Disordered" evidence="8">
    <location>
        <begin position="885"/>
        <end position="908"/>
    </location>
</feature>
<dbReference type="Pfam" id="PF00632">
    <property type="entry name" value="HECT"/>
    <property type="match status" value="1"/>
</dbReference>
<feature type="region of interest" description="Disordered" evidence="8">
    <location>
        <begin position="260"/>
        <end position="318"/>
    </location>
</feature>
<dbReference type="GeneID" id="118266806"/>
<dbReference type="CTD" id="31905"/>
<feature type="compositionally biased region" description="Pro residues" evidence="8">
    <location>
        <begin position="737"/>
        <end position="748"/>
    </location>
</feature>
<dbReference type="Pfam" id="PF00397">
    <property type="entry name" value="WW"/>
    <property type="match status" value="1"/>
</dbReference>
<dbReference type="SMART" id="SM00456">
    <property type="entry name" value="WW"/>
    <property type="match status" value="2"/>
</dbReference>
<evidence type="ECO:0000256" key="1">
    <source>
        <dbReference type="ARBA" id="ARBA00000885"/>
    </source>
</evidence>
<feature type="region of interest" description="Disordered" evidence="8">
    <location>
        <begin position="921"/>
        <end position="967"/>
    </location>
</feature>
<keyword evidence="11" id="KW-1185">Reference proteome</keyword>
<comment type="pathway">
    <text evidence="2">Protein modification; protein ubiquitination.</text>
</comment>
<accession>A0A9R0E5A2</accession>
<feature type="compositionally biased region" description="Polar residues" evidence="8">
    <location>
        <begin position="271"/>
        <end position="299"/>
    </location>
</feature>
<dbReference type="FunFam" id="3.90.1750.10:FF:000079">
    <property type="entry name" value="E3 ubiquitin-protein ligase"/>
    <property type="match status" value="1"/>
</dbReference>
<dbReference type="GO" id="GO:0048814">
    <property type="term" value="P:regulation of dendrite morphogenesis"/>
    <property type="evidence" value="ECO:0007669"/>
    <property type="project" value="TreeGrafter"/>
</dbReference>
<evidence type="ECO:0000313" key="11">
    <source>
        <dbReference type="Proteomes" id="UP000829999"/>
    </source>
</evidence>
<feature type="compositionally biased region" description="Polar residues" evidence="8">
    <location>
        <begin position="885"/>
        <end position="897"/>
    </location>
</feature>
<keyword evidence="5" id="KW-0677">Repeat</keyword>
<dbReference type="InterPro" id="IPR035983">
    <property type="entry name" value="Hect_E3_ubiquitin_ligase"/>
</dbReference>
<dbReference type="InterPro" id="IPR040524">
    <property type="entry name" value="HECW1_helix"/>
</dbReference>
<evidence type="ECO:0000259" key="9">
    <source>
        <dbReference type="PROSITE" id="PS50020"/>
    </source>
</evidence>
<dbReference type="Gene3D" id="2.60.40.2840">
    <property type="match status" value="1"/>
</dbReference>
<dbReference type="PROSITE" id="PS50020">
    <property type="entry name" value="WW_DOMAIN_2"/>
    <property type="match status" value="2"/>
</dbReference>
<dbReference type="SUPFAM" id="SSF51045">
    <property type="entry name" value="WW domain"/>
    <property type="match status" value="2"/>
</dbReference>
<organism evidence="11 13">
    <name type="scientific">Spodoptera frugiperda</name>
    <name type="common">Fall armyworm</name>
    <dbReference type="NCBI Taxonomy" id="7108"/>
    <lineage>
        <taxon>Eukaryota</taxon>
        <taxon>Metazoa</taxon>
        <taxon>Ecdysozoa</taxon>
        <taxon>Arthropoda</taxon>
        <taxon>Hexapoda</taxon>
        <taxon>Insecta</taxon>
        <taxon>Pterygota</taxon>
        <taxon>Neoptera</taxon>
        <taxon>Endopterygota</taxon>
        <taxon>Lepidoptera</taxon>
        <taxon>Glossata</taxon>
        <taxon>Ditrysia</taxon>
        <taxon>Noctuoidea</taxon>
        <taxon>Noctuidae</taxon>
        <taxon>Amphipyrinae</taxon>
        <taxon>Spodoptera</taxon>
    </lineage>
</organism>
<feature type="region of interest" description="Disordered" evidence="8">
    <location>
        <begin position="719"/>
        <end position="750"/>
    </location>
</feature>
<evidence type="ECO:0000256" key="5">
    <source>
        <dbReference type="ARBA" id="ARBA00022737"/>
    </source>
</evidence>
<feature type="compositionally biased region" description="Basic and acidic residues" evidence="8">
    <location>
        <begin position="531"/>
        <end position="542"/>
    </location>
</feature>
<dbReference type="FunFam" id="3.30.2410.10:FF:000002">
    <property type="entry name" value="E3 ubiquitin-protein ligase HECW2"/>
    <property type="match status" value="1"/>
</dbReference>
<dbReference type="InterPro" id="IPR036020">
    <property type="entry name" value="WW_dom_sf"/>
</dbReference>
<keyword evidence="4" id="KW-0808">Transferase</keyword>
<comment type="catalytic activity">
    <reaction evidence="1">
        <text>S-ubiquitinyl-[E2 ubiquitin-conjugating enzyme]-L-cysteine + [acceptor protein]-L-lysine = [E2 ubiquitin-conjugating enzyme]-L-cysteine + N(6)-ubiquitinyl-[acceptor protein]-L-lysine.</text>
        <dbReference type="EC" id="2.3.2.26"/>
    </reaction>
</comment>
<feature type="region of interest" description="Disordered" evidence="8">
    <location>
        <begin position="531"/>
        <end position="557"/>
    </location>
</feature>
<dbReference type="GO" id="GO:0061630">
    <property type="term" value="F:ubiquitin protein ligase activity"/>
    <property type="evidence" value="ECO:0007669"/>
    <property type="project" value="UniProtKB-EC"/>
</dbReference>
<evidence type="ECO:0000256" key="3">
    <source>
        <dbReference type="ARBA" id="ARBA00012485"/>
    </source>
</evidence>
<dbReference type="GO" id="GO:0005737">
    <property type="term" value="C:cytoplasm"/>
    <property type="evidence" value="ECO:0007669"/>
    <property type="project" value="TreeGrafter"/>
</dbReference>
<dbReference type="GO" id="GO:0016567">
    <property type="term" value="P:protein ubiquitination"/>
    <property type="evidence" value="ECO:0007669"/>
    <property type="project" value="TreeGrafter"/>
</dbReference>
<dbReference type="InterPro" id="IPR050409">
    <property type="entry name" value="E3_ubiq-protein_ligase"/>
</dbReference>
<feature type="region of interest" description="Disordered" evidence="8">
    <location>
        <begin position="611"/>
        <end position="651"/>
    </location>
</feature>
<feature type="compositionally biased region" description="Pro residues" evidence="8">
    <location>
        <begin position="1091"/>
        <end position="1103"/>
    </location>
</feature>
<dbReference type="PROSITE" id="PS01159">
    <property type="entry name" value="WW_DOMAIN_1"/>
    <property type="match status" value="2"/>
</dbReference>
<dbReference type="RefSeq" id="XP_050559238.1">
    <property type="nucleotide sequence ID" value="XM_050703281.1"/>
</dbReference>
<feature type="domain" description="HECT" evidence="10">
    <location>
        <begin position="1271"/>
        <end position="1607"/>
    </location>
</feature>
<feature type="region of interest" description="Disordered" evidence="8">
    <location>
        <begin position="682"/>
        <end position="704"/>
    </location>
</feature>
<evidence type="ECO:0000256" key="4">
    <source>
        <dbReference type="ARBA" id="ARBA00022679"/>
    </source>
</evidence>
<dbReference type="Gene3D" id="2.20.70.10">
    <property type="match status" value="2"/>
</dbReference>
<feature type="domain" description="WW" evidence="9">
    <location>
        <begin position="1037"/>
        <end position="1070"/>
    </location>
</feature>
<dbReference type="PANTHER" id="PTHR11254">
    <property type="entry name" value="HECT DOMAIN UBIQUITIN-PROTEIN LIGASE"/>
    <property type="match status" value="1"/>
</dbReference>
<gene>
    <name evidence="12 13" type="primary">LOC118266806</name>
</gene>
<dbReference type="Gene3D" id="3.30.2410.10">
    <property type="entry name" value="Hect, E3 ligase catalytic domain"/>
    <property type="match status" value="1"/>
</dbReference>
<evidence type="ECO:0000256" key="7">
    <source>
        <dbReference type="PROSITE-ProRule" id="PRU00104"/>
    </source>
</evidence>
<dbReference type="SUPFAM" id="SSF56204">
    <property type="entry name" value="Hect, E3 ligase catalytic domain"/>
    <property type="match status" value="1"/>
</dbReference>
<dbReference type="Proteomes" id="UP000829999">
    <property type="component" value="Chromosome 23"/>
</dbReference>
<dbReference type="RefSeq" id="XP_050559239.1">
    <property type="nucleotide sequence ID" value="XM_050703282.1"/>
</dbReference>
<sequence>MSEEHDVDFPTNDEKHDEENKEKVAEDEEAVVDNEPTTEHAEDCQMTVDTDKPSANTSKEDSAIDVINKETLSSEVDEKKDLYGANERATLTWTAEGNEFKIAWNLPSGTATSDDYIALCCTESAGSVTVVGRVPATGCASGDIMWLLDEPNQPYEDCEQLLCFRYYNGEGEECAAESPALPTRFKVDLKKLPLRLKEGISRKRSGDQVSPFSYNNESFEMNSENPPRIEFVPGTSHEIRNLSENVNKCSISALESNGNNLEQTKCDPSKSLVSNLSQESQNVNSESRSTTDCKPTSSGVKKKCPPPVDTGGGQALNGVKKKSIANSGFDSPTSPGTEYYKIWSPKNPCKIMKFVYDVESANVPSEAEKSPVPPLPPRQSHKPLERMHALSPPQVPRHRKPKKLTKPEDAFNFELIDTDEQFFTDNNITNSAVLQGELNDFKPGEFYSGNQIATSSTASFWRGGQNVAPLATPETDGSLCESTISSMKLSRLNEEKRSKDVPDGAPSVSRNKILFIKDIGPDNYITTTFARKEKPSPPKDVVDGVNRTPNHAKSEEKAQHTFLNDISNHSEFEDDNRNQIEEKEITILKGHKPLTRQNSGRATPTMMTAFLNSSHVDPPTRETDNNSSNGHSSCNSSHSTSPVDDSNKMMPSVGTMIMNRKHSCDSSTPKHSSLPRHLIKNLGCEGTPKHSPSKTANNVESPVRPHPRVLTRVAALAGGAVPQCPPTPTHHARRPRPLPPPDLHPPPVQNSEARQENFEMVEFTNELRTSEIRSPNMEFVNSNHFTIVHAGPPEDVVLRRPRPVEDIDDNDNAVASPTPLRHMAGIRLPSIPERASRQMALTGDFPANMIGGIIECEEPLPAGWEARMDSHGRVFYIDHINRTTTWQRPGLNGTTPRSPAPEVQRRQLDRRYQSIRRTMTRTQLAEEEAGACASPPPCHAHAHAQGQAGATGAPSAGASTSRAPDTSHVPHPAAFFLARPDFYSILHMNQEASVLYNGNSTLKHMISKIRRDTTSFERYQHNRDLVALVNMFSESDRELPLGWDTKLDRNGKRFFVDHVMRRTTFIDPRVPRGAAAGPFSPLLPQRRRPLVDPPAPTPPPRPPLSAADAQVTNTHQEIPVAYNDKVVAFLRQPNIMSILRERCGGCGGGLREKVNTVRVEGLPALTRYQNDVQLTCLLSLFEQEIMSYVPAGGCSIAAASAGASPSPAASPAAARSTRAPAPQRRDFEAKLRAFYRKLESKGYGQGPGKLKLHIRREHLLEDAFRRIMSCGKKELQKGKLCVLWDGEEGLDYGGPSREFFFLLSRELFNPYYGLFEYSANDTYTVHVSPMSAFVDNHHEWFRFSGRVLGLALVHGYLLEAWFTRALYRALLRLPPALEDVDALDAQFAASLRWLQSARCVSSLELTFAVSERLADGRVLERELKPGGRELAVTERNKKEYLERVVRWRVERGVAEQTEWLVRGFHEVVDPRLVAAFDARELELVIAGAPELDVADWRNNTEYRGGYHDAHPVIIWFWQAIDRFTNEQRLRLVQFVTGTSSIPYEGFSALRGSTGPRRFCIERWGRVESLPRAHTCFNRLDLPPYPTPHLLHEKLLLAVEETNTFGIE</sequence>
<dbReference type="InterPro" id="IPR000569">
    <property type="entry name" value="HECT_dom"/>
</dbReference>
<dbReference type="PANTHER" id="PTHR11254:SF320">
    <property type="entry name" value="HECT-TYPE E3 UBIQUITIN TRANSFERASE"/>
    <property type="match status" value="1"/>
</dbReference>
<dbReference type="CDD" id="cd00078">
    <property type="entry name" value="HECTc"/>
    <property type="match status" value="1"/>
</dbReference>
<dbReference type="Gene3D" id="3.90.1750.10">
    <property type="entry name" value="Hect, E3 ligase catalytic domains"/>
    <property type="match status" value="1"/>
</dbReference>
<reference evidence="12 13" key="1">
    <citation type="submission" date="2025-04" db="UniProtKB">
        <authorList>
            <consortium name="RefSeq"/>
        </authorList>
    </citation>
    <scope>IDENTIFICATION</scope>
    <source>
        <tissue evidence="12 13">Whole larval tissue</tissue>
    </source>
</reference>
<evidence type="ECO:0000313" key="13">
    <source>
        <dbReference type="RefSeq" id="XP_050559239.1"/>
    </source>
</evidence>
<keyword evidence="6 7" id="KW-0833">Ubl conjugation pathway</keyword>
<protein>
    <recommendedName>
        <fullName evidence="3">HECT-type E3 ubiquitin transferase</fullName>
        <ecNumber evidence="3">2.3.2.26</ecNumber>
    </recommendedName>
</protein>
<evidence type="ECO:0000256" key="8">
    <source>
        <dbReference type="SAM" id="MobiDB-lite"/>
    </source>
</evidence>
<feature type="compositionally biased region" description="Basic and acidic residues" evidence="8">
    <location>
        <begin position="12"/>
        <end position="24"/>
    </location>
</feature>
<feature type="active site" description="Glycyl thioester intermediate" evidence="7">
    <location>
        <position position="1575"/>
    </location>
</feature>
<feature type="domain" description="WW" evidence="9">
    <location>
        <begin position="858"/>
        <end position="891"/>
    </location>
</feature>